<dbReference type="EMBL" id="JFCB01000064">
    <property type="protein sequence ID" value="KES02904.1"/>
    <property type="molecule type" value="Genomic_DNA"/>
</dbReference>
<evidence type="ECO:0000313" key="2">
    <source>
        <dbReference type="EMBL" id="KES02904.1"/>
    </source>
</evidence>
<proteinExistence type="predicted"/>
<reference evidence="2 3" key="1">
    <citation type="submission" date="2014-02" db="EMBL/GenBank/DDBJ databases">
        <title>The genome announcement of Streptomyces toyocaensis NRRL15009.</title>
        <authorList>
            <person name="Hong H.-J."/>
            <person name="Kwun M.J."/>
        </authorList>
    </citation>
    <scope>NUCLEOTIDE SEQUENCE [LARGE SCALE GENOMIC DNA]</scope>
    <source>
        <strain evidence="2 3">NRRL 15009</strain>
    </source>
</reference>
<feature type="region of interest" description="Disordered" evidence="1">
    <location>
        <begin position="56"/>
        <end position="87"/>
    </location>
</feature>
<evidence type="ECO:0000313" key="3">
    <source>
        <dbReference type="Proteomes" id="UP000028341"/>
    </source>
</evidence>
<accession>A0A081XH81</accession>
<name>A0A081XH81_STRTO</name>
<comment type="caution">
    <text evidence="2">The sequence shown here is derived from an EMBL/GenBank/DDBJ whole genome shotgun (WGS) entry which is preliminary data.</text>
</comment>
<evidence type="ECO:0000256" key="1">
    <source>
        <dbReference type="SAM" id="MobiDB-lite"/>
    </source>
</evidence>
<sequence length="107" mass="11803">MRTGGGGGRRTCATRPASLLDWELVTRRPPLTDLAHHLGHRMPADDGRHMRAFRRQRTHLPGRMAGEEVVGDHRSRTGTRVTNREGPGTSVFGLFRIAVIAQVGSQL</sequence>
<gene>
    <name evidence="2" type="ORF">BU52_33445</name>
</gene>
<protein>
    <submittedName>
        <fullName evidence="2">Uncharacterized protein</fullName>
    </submittedName>
</protein>
<dbReference type="eggNOG" id="COG3173">
    <property type="taxonomic scope" value="Bacteria"/>
</dbReference>
<dbReference type="STRING" id="55952.BU52_33445"/>
<keyword evidence="3" id="KW-1185">Reference proteome</keyword>
<dbReference type="AlphaFoldDB" id="A0A081XH81"/>
<dbReference type="Proteomes" id="UP000028341">
    <property type="component" value="Unassembled WGS sequence"/>
</dbReference>
<dbReference type="Gene3D" id="3.90.1200.10">
    <property type="match status" value="1"/>
</dbReference>
<organism evidence="2 3">
    <name type="scientific">Streptomyces toyocaensis</name>
    <dbReference type="NCBI Taxonomy" id="55952"/>
    <lineage>
        <taxon>Bacteria</taxon>
        <taxon>Bacillati</taxon>
        <taxon>Actinomycetota</taxon>
        <taxon>Actinomycetes</taxon>
        <taxon>Kitasatosporales</taxon>
        <taxon>Streptomycetaceae</taxon>
        <taxon>Streptomyces</taxon>
    </lineage>
</organism>